<dbReference type="HOGENOM" id="CLU_2594951_0_0_1"/>
<dbReference type="GeneID" id="5021421"/>
<protein>
    <submittedName>
        <fullName evidence="1">Uncharacterized protein</fullName>
    </submittedName>
</protein>
<keyword evidence="2" id="KW-1185">Reference proteome</keyword>
<evidence type="ECO:0000313" key="1">
    <source>
        <dbReference type="EMBL" id="CAK68239.1"/>
    </source>
</evidence>
<dbReference type="KEGG" id="ptm:GSPATT00037022001"/>
<dbReference type="AlphaFoldDB" id="A0CBS2"/>
<name>A0CBS2_PARTE</name>
<dbReference type="Proteomes" id="UP000000600">
    <property type="component" value="Unassembled WGS sequence"/>
</dbReference>
<proteinExistence type="predicted"/>
<reference evidence="1 2" key="1">
    <citation type="journal article" date="2006" name="Nature">
        <title>Global trends of whole-genome duplications revealed by the ciliate Paramecium tetraurelia.</title>
        <authorList>
            <consortium name="Genoscope"/>
            <person name="Aury J.-M."/>
            <person name="Jaillon O."/>
            <person name="Duret L."/>
            <person name="Noel B."/>
            <person name="Jubin C."/>
            <person name="Porcel B.M."/>
            <person name="Segurens B."/>
            <person name="Daubin V."/>
            <person name="Anthouard V."/>
            <person name="Aiach N."/>
            <person name="Arnaiz O."/>
            <person name="Billaut A."/>
            <person name="Beisson J."/>
            <person name="Blanc I."/>
            <person name="Bouhouche K."/>
            <person name="Camara F."/>
            <person name="Duharcourt S."/>
            <person name="Guigo R."/>
            <person name="Gogendeau D."/>
            <person name="Katinka M."/>
            <person name="Keller A.-M."/>
            <person name="Kissmehl R."/>
            <person name="Klotz C."/>
            <person name="Koll F."/>
            <person name="Le Moue A."/>
            <person name="Lepere C."/>
            <person name="Malinsky S."/>
            <person name="Nowacki M."/>
            <person name="Nowak J.K."/>
            <person name="Plattner H."/>
            <person name="Poulain J."/>
            <person name="Ruiz F."/>
            <person name="Serrano V."/>
            <person name="Zagulski M."/>
            <person name="Dessen P."/>
            <person name="Betermier M."/>
            <person name="Weissenbach J."/>
            <person name="Scarpelli C."/>
            <person name="Schachter V."/>
            <person name="Sperling L."/>
            <person name="Meyer E."/>
            <person name="Cohen J."/>
            <person name="Wincker P."/>
        </authorList>
    </citation>
    <scope>NUCLEOTIDE SEQUENCE [LARGE SCALE GENOMIC DNA]</scope>
    <source>
        <strain evidence="1 2">Stock d4-2</strain>
    </source>
</reference>
<dbReference type="RefSeq" id="XP_001435636.1">
    <property type="nucleotide sequence ID" value="XM_001435599.1"/>
</dbReference>
<gene>
    <name evidence="1" type="ORF">GSPATT00037022001</name>
</gene>
<sequence length="80" mass="9807">MLNEIKEMAQKQKFGIERFYEGKEVMVKENKITIDFDQSIQLFLKQFHSYNQQNYIIVLEIKLKSFQMQGEIDFFFIERM</sequence>
<accession>A0CBS2</accession>
<dbReference type="InParanoid" id="A0CBS2"/>
<organism evidence="1 2">
    <name type="scientific">Paramecium tetraurelia</name>
    <dbReference type="NCBI Taxonomy" id="5888"/>
    <lineage>
        <taxon>Eukaryota</taxon>
        <taxon>Sar</taxon>
        <taxon>Alveolata</taxon>
        <taxon>Ciliophora</taxon>
        <taxon>Intramacronucleata</taxon>
        <taxon>Oligohymenophorea</taxon>
        <taxon>Peniculida</taxon>
        <taxon>Parameciidae</taxon>
        <taxon>Paramecium</taxon>
    </lineage>
</organism>
<evidence type="ECO:0000313" key="2">
    <source>
        <dbReference type="Proteomes" id="UP000000600"/>
    </source>
</evidence>
<dbReference type="EMBL" id="CT868058">
    <property type="protein sequence ID" value="CAK68239.1"/>
    <property type="molecule type" value="Genomic_DNA"/>
</dbReference>